<dbReference type="AlphaFoldDB" id="A0A8K0CRK6"/>
<feature type="transmembrane region" description="Helical" evidence="1">
    <location>
        <begin position="26"/>
        <end position="46"/>
    </location>
</feature>
<sequence length="59" mass="6596">MRPVKIVSAKGTKQVEQIDSSERGTLITFVGIVNTIGTSLLLIFVYPRIRNSSEYFAHL</sequence>
<dbReference type="Proteomes" id="UP000801492">
    <property type="component" value="Unassembled WGS sequence"/>
</dbReference>
<dbReference type="OrthoDB" id="8187571at2759"/>
<keyword evidence="1" id="KW-0472">Membrane</keyword>
<proteinExistence type="predicted"/>
<evidence type="ECO:0000313" key="2">
    <source>
        <dbReference type="EMBL" id="KAF2890027.1"/>
    </source>
</evidence>
<keyword evidence="1" id="KW-1133">Transmembrane helix</keyword>
<organism evidence="2 3">
    <name type="scientific">Ignelater luminosus</name>
    <name type="common">Cucubano</name>
    <name type="synonym">Pyrophorus luminosus</name>
    <dbReference type="NCBI Taxonomy" id="2038154"/>
    <lineage>
        <taxon>Eukaryota</taxon>
        <taxon>Metazoa</taxon>
        <taxon>Ecdysozoa</taxon>
        <taxon>Arthropoda</taxon>
        <taxon>Hexapoda</taxon>
        <taxon>Insecta</taxon>
        <taxon>Pterygota</taxon>
        <taxon>Neoptera</taxon>
        <taxon>Endopterygota</taxon>
        <taxon>Coleoptera</taxon>
        <taxon>Polyphaga</taxon>
        <taxon>Elateriformia</taxon>
        <taxon>Elateroidea</taxon>
        <taxon>Elateridae</taxon>
        <taxon>Agrypninae</taxon>
        <taxon>Pyrophorini</taxon>
        <taxon>Ignelater</taxon>
    </lineage>
</organism>
<feature type="non-terminal residue" evidence="2">
    <location>
        <position position="59"/>
    </location>
</feature>
<dbReference type="EMBL" id="VTPC01059329">
    <property type="protein sequence ID" value="KAF2890027.1"/>
    <property type="molecule type" value="Genomic_DNA"/>
</dbReference>
<keyword evidence="3" id="KW-1185">Reference proteome</keyword>
<gene>
    <name evidence="2" type="ORF">ILUMI_16146</name>
</gene>
<accession>A0A8K0CRK6</accession>
<evidence type="ECO:0000313" key="3">
    <source>
        <dbReference type="Proteomes" id="UP000801492"/>
    </source>
</evidence>
<protein>
    <submittedName>
        <fullName evidence="2">Uncharacterized protein</fullName>
    </submittedName>
</protein>
<keyword evidence="1" id="KW-0812">Transmembrane</keyword>
<name>A0A8K0CRK6_IGNLU</name>
<reference evidence="2" key="1">
    <citation type="submission" date="2019-08" db="EMBL/GenBank/DDBJ databases">
        <title>The genome of the North American firefly Photinus pyralis.</title>
        <authorList>
            <consortium name="Photinus pyralis genome working group"/>
            <person name="Fallon T.R."/>
            <person name="Sander Lower S.E."/>
            <person name="Weng J.-K."/>
        </authorList>
    </citation>
    <scope>NUCLEOTIDE SEQUENCE</scope>
    <source>
        <strain evidence="2">TRF0915ILg1</strain>
        <tissue evidence="2">Whole body</tissue>
    </source>
</reference>
<comment type="caution">
    <text evidence="2">The sequence shown here is derived from an EMBL/GenBank/DDBJ whole genome shotgun (WGS) entry which is preliminary data.</text>
</comment>
<evidence type="ECO:0000256" key="1">
    <source>
        <dbReference type="SAM" id="Phobius"/>
    </source>
</evidence>